<keyword evidence="1" id="KW-0812">Transmembrane</keyword>
<sequence length="215" mass="24731">MINELFEKIHTAITTGDFTLLTISLIYVFGILIAIVIAIWGLIKILDLLMRPIYKRGFNKKSPKEKTVIILKRLKRIRNIIVDENTQNAIMQFALKTGVKECTLELYKRPIKQKVDVDLDEIEKIFKGTNFVIKSKNGNRLTIDNRGIRTVSRVGTKIIFGLYSRSASFKDNAEDVNEYIVKMVLRLPPYSNEELIQKAEMYANTNEIVQASKTF</sequence>
<keyword evidence="1" id="KW-0472">Membrane</keyword>
<comment type="caution">
    <text evidence="2">The sequence shown here is derived from an EMBL/GenBank/DDBJ whole genome shotgun (WGS) entry which is preliminary data.</text>
</comment>
<organism evidence="2 3">
    <name type="scientific">Priestia endophytica DSM 13796</name>
    <dbReference type="NCBI Taxonomy" id="1121089"/>
    <lineage>
        <taxon>Bacteria</taxon>
        <taxon>Bacillati</taxon>
        <taxon>Bacillota</taxon>
        <taxon>Bacilli</taxon>
        <taxon>Bacillales</taxon>
        <taxon>Bacillaceae</taxon>
        <taxon>Priestia</taxon>
    </lineage>
</organism>
<evidence type="ECO:0000313" key="3">
    <source>
        <dbReference type="Proteomes" id="UP000182762"/>
    </source>
</evidence>
<feature type="transmembrane region" description="Helical" evidence="1">
    <location>
        <begin position="20"/>
        <end position="46"/>
    </location>
</feature>
<evidence type="ECO:0000256" key="1">
    <source>
        <dbReference type="SAM" id="Phobius"/>
    </source>
</evidence>
<keyword evidence="1" id="KW-1133">Transmembrane helix</keyword>
<protein>
    <submittedName>
        <fullName evidence="2">Uncharacterized protein</fullName>
    </submittedName>
</protein>
<keyword evidence="3" id="KW-1185">Reference proteome</keyword>
<name>A0A1I6C081_9BACI</name>
<dbReference type="Proteomes" id="UP000182762">
    <property type="component" value="Unassembled WGS sequence"/>
</dbReference>
<accession>A0A1I6C081</accession>
<proteinExistence type="predicted"/>
<dbReference type="EMBL" id="FOXX01000019">
    <property type="protein sequence ID" value="SFQ86600.1"/>
    <property type="molecule type" value="Genomic_DNA"/>
</dbReference>
<gene>
    <name evidence="2" type="ORF">SAMN02745910_04678</name>
</gene>
<evidence type="ECO:0000313" key="2">
    <source>
        <dbReference type="EMBL" id="SFQ86600.1"/>
    </source>
</evidence>
<reference evidence="2 3" key="1">
    <citation type="submission" date="2016-10" db="EMBL/GenBank/DDBJ databases">
        <authorList>
            <person name="Varghese N."/>
            <person name="Submissions S."/>
        </authorList>
    </citation>
    <scope>NUCLEOTIDE SEQUENCE [LARGE SCALE GENOMIC DNA]</scope>
    <source>
        <strain evidence="2 3">DSM 13796</strain>
    </source>
</reference>